<gene>
    <name evidence="1" type="ORF">LOC62_05G006823</name>
</gene>
<keyword evidence="2" id="KW-1185">Reference proteome</keyword>
<protein>
    <submittedName>
        <fullName evidence="1">Uncharacterized protein</fullName>
    </submittedName>
</protein>
<name>A0AAF1BNL6_9TREE</name>
<sequence>MKPRYGSPGVVVNWGKDDVLPDLEYRILYKILLALLPRSDISRLLIAPLPARAPRNVYALDIKGLPPSWFIDQFKLNRQPLRVIRDIVTTSGAHTVGRDLRAPMNVWFISLLEKKGLSTSFLDRGPRPGTNTLVVNLSHDGITNLLLDPIPWARVRLDSSVTELVVVFKAVKNRPSRRTSKALQSHMTSMGVRGADSPSTVFAGIARWLGLCMDGVRGITVVGVDDIDPYWFGLRQLPETALRHHLMAEILMHSWSKLKGDQALKEEKVEQLLRFRTLAEYRQEVGEIMFRMATVERGGAEPKAER</sequence>
<dbReference type="GeneID" id="87809998"/>
<reference evidence="1" key="1">
    <citation type="submission" date="2023-10" db="EMBL/GenBank/DDBJ databases">
        <authorList>
            <person name="Noh H."/>
        </authorList>
    </citation>
    <scope>NUCLEOTIDE SEQUENCE</scope>
    <source>
        <strain evidence="1">DUCC4014</strain>
    </source>
</reference>
<organism evidence="1 2">
    <name type="scientific">Vanrija pseudolonga</name>
    <dbReference type="NCBI Taxonomy" id="143232"/>
    <lineage>
        <taxon>Eukaryota</taxon>
        <taxon>Fungi</taxon>
        <taxon>Dikarya</taxon>
        <taxon>Basidiomycota</taxon>
        <taxon>Agaricomycotina</taxon>
        <taxon>Tremellomycetes</taxon>
        <taxon>Trichosporonales</taxon>
        <taxon>Trichosporonaceae</taxon>
        <taxon>Vanrija</taxon>
    </lineage>
</organism>
<dbReference type="Proteomes" id="UP000827549">
    <property type="component" value="Chromosome 5"/>
</dbReference>
<dbReference type="RefSeq" id="XP_062629320.1">
    <property type="nucleotide sequence ID" value="XM_062773336.1"/>
</dbReference>
<accession>A0AAF1BNL6</accession>
<evidence type="ECO:0000313" key="2">
    <source>
        <dbReference type="Proteomes" id="UP000827549"/>
    </source>
</evidence>
<evidence type="ECO:0000313" key="1">
    <source>
        <dbReference type="EMBL" id="WOO83294.1"/>
    </source>
</evidence>
<dbReference type="AlphaFoldDB" id="A0AAF1BNL6"/>
<dbReference type="EMBL" id="CP086718">
    <property type="protein sequence ID" value="WOO83294.1"/>
    <property type="molecule type" value="Genomic_DNA"/>
</dbReference>
<proteinExistence type="predicted"/>